<dbReference type="PIRSF" id="PIRSF001604">
    <property type="entry name" value="LigA"/>
    <property type="match status" value="1"/>
</dbReference>
<evidence type="ECO:0000256" key="3">
    <source>
        <dbReference type="ARBA" id="ARBA00022705"/>
    </source>
</evidence>
<dbReference type="InterPro" id="IPR010994">
    <property type="entry name" value="RuvA_2-like"/>
</dbReference>
<dbReference type="GO" id="GO:0006281">
    <property type="term" value="P:DNA repair"/>
    <property type="evidence" value="ECO:0007669"/>
    <property type="project" value="InterPro"/>
</dbReference>
<dbReference type="GO" id="GO:0006260">
    <property type="term" value="P:DNA replication"/>
    <property type="evidence" value="ECO:0007669"/>
    <property type="project" value="UniProtKB-KW"/>
</dbReference>
<organism evidence="7">
    <name type="scientific">Siphoviridae sp. ctYh54</name>
    <dbReference type="NCBI Taxonomy" id="2826379"/>
    <lineage>
        <taxon>Viruses</taxon>
        <taxon>Duplodnaviria</taxon>
        <taxon>Heunggongvirae</taxon>
        <taxon>Uroviricota</taxon>
        <taxon>Caudoviricetes</taxon>
    </lineage>
</organism>
<evidence type="ECO:0000256" key="1">
    <source>
        <dbReference type="ARBA" id="ARBA00012722"/>
    </source>
</evidence>
<evidence type="ECO:0000259" key="6">
    <source>
        <dbReference type="SMART" id="SM00532"/>
    </source>
</evidence>
<dbReference type="EC" id="6.5.1.2" evidence="1"/>
<dbReference type="EMBL" id="BK014884">
    <property type="protein sequence ID" value="DAD80438.1"/>
    <property type="molecule type" value="Genomic_DNA"/>
</dbReference>
<comment type="catalytic activity">
    <reaction evidence="5">
        <text>NAD(+) + (deoxyribonucleotide)n-3'-hydroxyl + 5'-phospho-(deoxyribonucleotide)m = (deoxyribonucleotide)n+m + AMP + beta-nicotinamide D-nucleotide.</text>
        <dbReference type="EC" id="6.5.1.2"/>
    </reaction>
</comment>
<dbReference type="SMART" id="SM00532">
    <property type="entry name" value="LIGANc"/>
    <property type="match status" value="1"/>
</dbReference>
<name>A0A8S5MDX0_9CAUD</name>
<keyword evidence="4" id="KW-0520">NAD</keyword>
<reference evidence="7" key="1">
    <citation type="journal article" date="2021" name="Proc. Natl. Acad. Sci. U.S.A.">
        <title>A Catalog of Tens of Thousands of Viruses from Human Metagenomes Reveals Hidden Associations with Chronic Diseases.</title>
        <authorList>
            <person name="Tisza M.J."/>
            <person name="Buck C.B."/>
        </authorList>
    </citation>
    <scope>NUCLEOTIDE SEQUENCE</scope>
    <source>
        <strain evidence="7">CtYh54</strain>
    </source>
</reference>
<evidence type="ECO:0000313" key="7">
    <source>
        <dbReference type="EMBL" id="DAD80438.1"/>
    </source>
</evidence>
<evidence type="ECO:0000256" key="4">
    <source>
        <dbReference type="ARBA" id="ARBA00023027"/>
    </source>
</evidence>
<dbReference type="InterPro" id="IPR013840">
    <property type="entry name" value="DNAligase_N"/>
</dbReference>
<evidence type="ECO:0000256" key="5">
    <source>
        <dbReference type="ARBA" id="ARBA00034005"/>
    </source>
</evidence>
<dbReference type="InterPro" id="IPR013839">
    <property type="entry name" value="DNAligase_adenylation"/>
</dbReference>
<protein>
    <recommendedName>
        <fullName evidence="1">DNA ligase (NAD(+))</fullName>
        <ecNumber evidence="1">6.5.1.2</ecNumber>
    </recommendedName>
</protein>
<dbReference type="Pfam" id="PF03120">
    <property type="entry name" value="OB_DNA_ligase"/>
    <property type="match status" value="1"/>
</dbReference>
<feature type="domain" description="NAD-dependent DNA ligase N-terminal" evidence="6">
    <location>
        <begin position="9"/>
        <end position="426"/>
    </location>
</feature>
<keyword evidence="2 7" id="KW-0436">Ligase</keyword>
<evidence type="ECO:0000256" key="2">
    <source>
        <dbReference type="ARBA" id="ARBA00022598"/>
    </source>
</evidence>
<dbReference type="GO" id="GO:0003911">
    <property type="term" value="F:DNA ligase (NAD+) activity"/>
    <property type="evidence" value="ECO:0007669"/>
    <property type="project" value="UniProtKB-EC"/>
</dbReference>
<accession>A0A8S5MDX0</accession>
<dbReference type="SUPFAM" id="SSF47781">
    <property type="entry name" value="RuvA domain 2-like"/>
    <property type="match status" value="1"/>
</dbReference>
<proteinExistence type="predicted"/>
<dbReference type="Gene3D" id="2.40.50.140">
    <property type="entry name" value="Nucleic acid-binding proteins"/>
    <property type="match status" value="1"/>
</dbReference>
<dbReference type="SUPFAM" id="SSF56091">
    <property type="entry name" value="DNA ligase/mRNA capping enzyme, catalytic domain"/>
    <property type="match status" value="1"/>
</dbReference>
<dbReference type="Gene3D" id="1.10.150.20">
    <property type="entry name" value="5' to 3' exonuclease, C-terminal subdomain"/>
    <property type="match status" value="1"/>
</dbReference>
<dbReference type="Pfam" id="PF01653">
    <property type="entry name" value="DNA_ligase_aden"/>
    <property type="match status" value="1"/>
</dbReference>
<dbReference type="Gene3D" id="3.30.470.30">
    <property type="entry name" value="DNA ligase/mRNA capping enzyme"/>
    <property type="match status" value="1"/>
</dbReference>
<sequence>MEKELKMSTNLNNIEDLNNLLEKARDAYYNTGETIMDDATYDLLQESTGMPNPIGAKPRQDTRFPVLKHEIPMCSLNKAKTQTEVDGWIKAMKIDEPWLICERKYDGLSLSVTYGENGHLESAILRGDGFEGENVIDNVKKFIPEFCDRLINHRFILRGEVVISKTNFEKLPKNEYKNRRNCVSGIIRRLDGKYCELLDLICYDIKLPEQPDTLTSEVIKLGTIQQLQQFKVAQIWHYSPQVLLDLEKERDGEYMIDGVVIKHNDSVLTRKTGVGANGNPLLQIAYKFPSQAGVTYVTDVKWEIGKTGKFSPVLEIEPISVQGSTIGRVSLASYKQFKSYDLAKGKKVFIKRANDVIPILGASETAKLVQDREMEKVEIPTQCPHCGSAISIRVNEKGEQTDLFCSNENCPAVLIKALGENLKIKLKTKGFGESVCKQLVESGLVANLSDLYLLDVDSICKGTNMSKERSEKFYTVLHEALKNCSDATFLDLFNLEGVAAKSLKDITSKHTIDELLDMSLEDCMNLLKKAKGTSFFQSKEKLKEQIKKIQQLRV</sequence>
<dbReference type="InterPro" id="IPR012340">
    <property type="entry name" value="NA-bd_OB-fold"/>
</dbReference>
<dbReference type="InterPro" id="IPR004150">
    <property type="entry name" value="NAD_DNA_ligase_OB"/>
</dbReference>
<dbReference type="InterPro" id="IPR001679">
    <property type="entry name" value="DNA_ligase"/>
</dbReference>
<keyword evidence="3" id="KW-0235">DNA replication</keyword>
<dbReference type="SUPFAM" id="SSF50249">
    <property type="entry name" value="Nucleic acid-binding proteins"/>
    <property type="match status" value="1"/>
</dbReference>